<dbReference type="Pfam" id="PF02517">
    <property type="entry name" value="Rce1-like"/>
    <property type="match status" value="1"/>
</dbReference>
<keyword evidence="1" id="KW-0812">Transmembrane</keyword>
<dbReference type="GO" id="GO:0006508">
    <property type="term" value="P:proteolysis"/>
    <property type="evidence" value="ECO:0007669"/>
    <property type="project" value="UniProtKB-KW"/>
</dbReference>
<gene>
    <name evidence="3" type="ORF">J2Z79_002225</name>
</gene>
<feature type="transmembrane region" description="Helical" evidence="1">
    <location>
        <begin position="324"/>
        <end position="342"/>
    </location>
</feature>
<feature type="domain" description="CAAX prenyl protease 2/Lysostaphin resistance protein A-like" evidence="2">
    <location>
        <begin position="271"/>
        <end position="361"/>
    </location>
</feature>
<keyword evidence="1" id="KW-1133">Transmembrane helix</keyword>
<keyword evidence="4" id="KW-1185">Reference proteome</keyword>
<comment type="caution">
    <text evidence="3">The sequence shown here is derived from an EMBL/GenBank/DDBJ whole genome shotgun (WGS) entry which is preliminary data.</text>
</comment>
<dbReference type="GO" id="GO:0008233">
    <property type="term" value="F:peptidase activity"/>
    <property type="evidence" value="ECO:0007669"/>
    <property type="project" value="UniProtKB-KW"/>
</dbReference>
<organism evidence="3 4">
    <name type="scientific">Symbiobacterium terraclitae</name>
    <dbReference type="NCBI Taxonomy" id="557451"/>
    <lineage>
        <taxon>Bacteria</taxon>
        <taxon>Bacillati</taxon>
        <taxon>Bacillota</taxon>
        <taxon>Clostridia</taxon>
        <taxon>Eubacteriales</taxon>
        <taxon>Symbiobacteriaceae</taxon>
        <taxon>Symbiobacterium</taxon>
    </lineage>
</organism>
<dbReference type="InterPro" id="IPR003675">
    <property type="entry name" value="Rce1/LyrA-like_dom"/>
</dbReference>
<reference evidence="3 4" key="1">
    <citation type="submission" date="2021-03" db="EMBL/GenBank/DDBJ databases">
        <title>Genomic Encyclopedia of Type Strains, Phase IV (KMG-IV): sequencing the most valuable type-strain genomes for metagenomic binning, comparative biology and taxonomic classification.</title>
        <authorList>
            <person name="Goeker M."/>
        </authorList>
    </citation>
    <scope>NUCLEOTIDE SEQUENCE [LARGE SCALE GENOMIC DNA]</scope>
    <source>
        <strain evidence="3 4">DSM 27138</strain>
    </source>
</reference>
<evidence type="ECO:0000313" key="4">
    <source>
        <dbReference type="Proteomes" id="UP001519289"/>
    </source>
</evidence>
<feature type="transmembrane region" description="Helical" evidence="1">
    <location>
        <begin position="55"/>
        <end position="75"/>
    </location>
</feature>
<feature type="transmembrane region" description="Helical" evidence="1">
    <location>
        <begin position="188"/>
        <end position="212"/>
    </location>
</feature>
<feature type="transmembrane region" description="Helical" evidence="1">
    <location>
        <begin position="151"/>
        <end position="168"/>
    </location>
</feature>
<feature type="transmembrane region" description="Helical" evidence="1">
    <location>
        <begin position="265"/>
        <end position="285"/>
    </location>
</feature>
<name>A0ABS4JV56_9FIRM</name>
<protein>
    <submittedName>
        <fullName evidence="3">Membrane protease YdiL (CAAX protease family)</fullName>
    </submittedName>
</protein>
<feature type="transmembrane region" description="Helical" evidence="1">
    <location>
        <begin position="117"/>
        <end position="139"/>
    </location>
</feature>
<dbReference type="RefSeq" id="WP_209466936.1">
    <property type="nucleotide sequence ID" value="NZ_JAGGLG010000018.1"/>
</dbReference>
<feature type="transmembrane region" description="Helical" evidence="1">
    <location>
        <begin position="87"/>
        <end position="105"/>
    </location>
</feature>
<feature type="transmembrane region" description="Helical" evidence="1">
    <location>
        <begin position="26"/>
        <end position="49"/>
    </location>
</feature>
<keyword evidence="1" id="KW-0472">Membrane</keyword>
<sequence length="373" mass="38448">MRPVQDVTNTGRAGGVRGASGAAVRALAIGTGLVIWLFVAMFPVAYATAAVPSPLRLRLVTAAMAPIWLAAGAWIRRRYGAAFQGPLVAGSAVLALLLLGLRLLGDALGVPYNEVAFGWPGLLLALTMPPLGGALGARLPAPREMRLATEGKMALAAAVLWAGLEFGLRRQLALVFFQLTGSPPGGGVLAMLVSFPLLALAVTGLGATLGIGRGRWELRWDRSALLAGLAGGAVVLALISAASWVDRHLFGQAATSLVADSGSAALPLWVAALFLVTNGLVVPVAEELAWRGVIQTGFGQALGPLRGLLVTAVLFALKHVIVDWSAARLTTLLALSLVLGVVRWRRGTGASTVTHVVMNTVASAPILIASLGE</sequence>
<proteinExistence type="predicted"/>
<dbReference type="EMBL" id="JAGGLG010000018">
    <property type="protein sequence ID" value="MBP2018810.1"/>
    <property type="molecule type" value="Genomic_DNA"/>
</dbReference>
<evidence type="ECO:0000256" key="1">
    <source>
        <dbReference type="SAM" id="Phobius"/>
    </source>
</evidence>
<evidence type="ECO:0000313" key="3">
    <source>
        <dbReference type="EMBL" id="MBP2018810.1"/>
    </source>
</evidence>
<dbReference type="Proteomes" id="UP001519289">
    <property type="component" value="Unassembled WGS sequence"/>
</dbReference>
<accession>A0ABS4JV56</accession>
<evidence type="ECO:0000259" key="2">
    <source>
        <dbReference type="Pfam" id="PF02517"/>
    </source>
</evidence>
<feature type="transmembrane region" description="Helical" evidence="1">
    <location>
        <begin position="297"/>
        <end position="318"/>
    </location>
</feature>
<feature type="transmembrane region" description="Helical" evidence="1">
    <location>
        <begin position="224"/>
        <end position="245"/>
    </location>
</feature>
<keyword evidence="3" id="KW-0378">Hydrolase</keyword>
<keyword evidence="3" id="KW-0645">Protease</keyword>